<dbReference type="Proteomes" id="UP000245464">
    <property type="component" value="Chromosome 1"/>
</dbReference>
<protein>
    <submittedName>
        <fullName evidence="2">Uncharacterized protein</fullName>
    </submittedName>
</protein>
<gene>
    <name evidence="2" type="ORF">PtrM4_007380</name>
</gene>
<sequence length="240" mass="27073">MPVYTSWQGMRRGVKPNRRASDRRHSEKRPQAWKAGTESFETGLPIIGQQVLNHYVAWSKDESKSAVLHSCYDCPTRYLPAPAIDNSFLGNSAGEKSDIHRAFEFTKAIVNDIESANQAGLRPTVVSVGLDGWACDLRMLKPWLQQNGLHFDLVLRLNGLYYGMSEKFVEEDHNVYWVRHDIGDIQKTCSLEPTAWNGHDEKSRELITVWKTLQDGKDLSFGVKTGRNAVNLTASLPSVI</sequence>
<comment type="caution">
    <text evidence="2">The sequence shown here is derived from an EMBL/GenBank/DDBJ whole genome shotgun (WGS) entry which is preliminary data.</text>
</comment>
<feature type="region of interest" description="Disordered" evidence="1">
    <location>
        <begin position="11"/>
        <end position="36"/>
    </location>
</feature>
<evidence type="ECO:0000313" key="2">
    <source>
        <dbReference type="EMBL" id="KAF7576498.1"/>
    </source>
</evidence>
<dbReference type="KEGG" id="ptrr:6340362"/>
<accession>A0A2W1FLI7</accession>
<dbReference type="AlphaFoldDB" id="A0A2W1FLI7"/>
<dbReference type="EMBL" id="NQIK02000001">
    <property type="protein sequence ID" value="KAF7576498.1"/>
    <property type="molecule type" value="Genomic_DNA"/>
</dbReference>
<organism evidence="2 3">
    <name type="scientific">Pyrenophora tritici-repentis</name>
    <dbReference type="NCBI Taxonomy" id="45151"/>
    <lineage>
        <taxon>Eukaryota</taxon>
        <taxon>Fungi</taxon>
        <taxon>Dikarya</taxon>
        <taxon>Ascomycota</taxon>
        <taxon>Pezizomycotina</taxon>
        <taxon>Dothideomycetes</taxon>
        <taxon>Pleosporomycetidae</taxon>
        <taxon>Pleosporales</taxon>
        <taxon>Pleosporineae</taxon>
        <taxon>Pleosporaceae</taxon>
        <taxon>Pyrenophora</taxon>
    </lineage>
</organism>
<name>A0A2W1FLI7_9PLEO</name>
<evidence type="ECO:0000313" key="3">
    <source>
        <dbReference type="Proteomes" id="UP000245464"/>
    </source>
</evidence>
<dbReference type="RefSeq" id="XP_001930762.2">
    <property type="nucleotide sequence ID" value="XM_001930727.2"/>
</dbReference>
<feature type="compositionally biased region" description="Basic and acidic residues" evidence="1">
    <location>
        <begin position="19"/>
        <end position="30"/>
    </location>
</feature>
<proteinExistence type="predicted"/>
<evidence type="ECO:0000256" key="1">
    <source>
        <dbReference type="SAM" id="MobiDB-lite"/>
    </source>
</evidence>
<dbReference type="GeneID" id="6340362"/>
<reference evidence="2 3" key="1">
    <citation type="journal article" date="2018" name="BMC Genomics">
        <title>Comparative genomics of the wheat fungal pathogen Pyrenophora tritici-repentis reveals chromosomal variations and genome plasticity.</title>
        <authorList>
            <person name="Moolhuijzen P."/>
            <person name="See P.T."/>
            <person name="Hane J.K."/>
            <person name="Shi G."/>
            <person name="Liu Z."/>
            <person name="Oliver R.P."/>
            <person name="Moffat C.S."/>
        </authorList>
    </citation>
    <scope>NUCLEOTIDE SEQUENCE [LARGE SCALE GENOMIC DNA]</scope>
    <source>
        <strain evidence="2">M4</strain>
    </source>
</reference>